<comment type="caution">
    <text evidence="1">The sequence shown here is derived from an EMBL/GenBank/DDBJ whole genome shotgun (WGS) entry which is preliminary data.</text>
</comment>
<proteinExistence type="predicted"/>
<gene>
    <name evidence="1" type="ORF">DZD52_15585</name>
</gene>
<evidence type="ECO:0000313" key="2">
    <source>
        <dbReference type="Proteomes" id="UP000259570"/>
    </source>
</evidence>
<evidence type="ECO:0000313" key="1">
    <source>
        <dbReference type="EMBL" id="RFF37657.1"/>
    </source>
</evidence>
<reference evidence="1 2" key="1">
    <citation type="submission" date="2018-08" db="EMBL/GenBank/DDBJ databases">
        <title>Genome sequencing of X. nasturtii WHRI 8984.</title>
        <authorList>
            <person name="Studholme D.J."/>
            <person name="Mchugh J."/>
            <person name="Vicente J."/>
        </authorList>
    </citation>
    <scope>NUCLEOTIDE SEQUENCE [LARGE SCALE GENOMIC DNA]</scope>
    <source>
        <strain evidence="1 2">WHRI 8984</strain>
    </source>
</reference>
<name>A0A3E1KGJ8_9XANT</name>
<protein>
    <submittedName>
        <fullName evidence="1">Uncharacterized protein</fullName>
    </submittedName>
</protein>
<accession>A0A3E1KGJ8</accession>
<dbReference type="Proteomes" id="UP000259570">
    <property type="component" value="Unassembled WGS sequence"/>
</dbReference>
<sequence length="78" mass="8786">MSGLFFCGFGEPGTFIRLCIKQMAVELAWLSWLQSLSNVTINSNMQSRLFVCMCARPGFCADFLASCADFHYFINKSL</sequence>
<dbReference type="EMBL" id="QUZM01000035">
    <property type="protein sequence ID" value="RFF37657.1"/>
    <property type="molecule type" value="Genomic_DNA"/>
</dbReference>
<dbReference type="AlphaFoldDB" id="A0A3E1KGJ8"/>
<organism evidence="1 2">
    <name type="scientific">Xanthomonas nasturtii</name>
    <dbReference type="NCBI Taxonomy" id="1843581"/>
    <lineage>
        <taxon>Bacteria</taxon>
        <taxon>Pseudomonadati</taxon>
        <taxon>Pseudomonadota</taxon>
        <taxon>Gammaproteobacteria</taxon>
        <taxon>Lysobacterales</taxon>
        <taxon>Lysobacteraceae</taxon>
        <taxon>Xanthomonas</taxon>
    </lineage>
</organism>